<dbReference type="InterPro" id="IPR029016">
    <property type="entry name" value="GAF-like_dom_sf"/>
</dbReference>
<gene>
    <name evidence="6" type="ORF">WKW79_29680</name>
</gene>
<dbReference type="Gene3D" id="1.10.10.10">
    <property type="entry name" value="Winged helix-like DNA-binding domain superfamily/Winged helix DNA-binding domain"/>
    <property type="match status" value="1"/>
</dbReference>
<dbReference type="InterPro" id="IPR036388">
    <property type="entry name" value="WH-like_DNA-bd_sf"/>
</dbReference>
<evidence type="ECO:0000313" key="6">
    <source>
        <dbReference type="EMBL" id="MEJ8858776.1"/>
    </source>
</evidence>
<protein>
    <submittedName>
        <fullName evidence="6">IclR family transcriptional regulator</fullName>
    </submittedName>
</protein>
<dbReference type="PROSITE" id="PS51078">
    <property type="entry name" value="ICLR_ED"/>
    <property type="match status" value="1"/>
</dbReference>
<evidence type="ECO:0000313" key="7">
    <source>
        <dbReference type="Proteomes" id="UP001367030"/>
    </source>
</evidence>
<evidence type="ECO:0000259" key="5">
    <source>
        <dbReference type="PROSITE" id="PS51078"/>
    </source>
</evidence>
<feature type="domain" description="HTH iclR-type" evidence="4">
    <location>
        <begin position="5"/>
        <end position="68"/>
    </location>
</feature>
<organism evidence="6 7">
    <name type="scientific">Variovorax robiniae</name>
    <dbReference type="NCBI Taxonomy" id="1836199"/>
    <lineage>
        <taxon>Bacteria</taxon>
        <taxon>Pseudomonadati</taxon>
        <taxon>Pseudomonadota</taxon>
        <taxon>Betaproteobacteria</taxon>
        <taxon>Burkholderiales</taxon>
        <taxon>Comamonadaceae</taxon>
        <taxon>Variovorax</taxon>
    </lineage>
</organism>
<reference evidence="6 7" key="1">
    <citation type="submission" date="2024-03" db="EMBL/GenBank/DDBJ databases">
        <title>Novel species of the genus Variovorax.</title>
        <authorList>
            <person name="Liu Q."/>
            <person name="Xin Y.-H."/>
        </authorList>
    </citation>
    <scope>NUCLEOTIDE SEQUENCE [LARGE SCALE GENOMIC DNA]</scope>
    <source>
        <strain evidence="6 7">KACC 18901</strain>
    </source>
</reference>
<keyword evidence="7" id="KW-1185">Reference proteome</keyword>
<dbReference type="PANTHER" id="PTHR30136">
    <property type="entry name" value="HELIX-TURN-HELIX TRANSCRIPTIONAL REGULATOR, ICLR FAMILY"/>
    <property type="match status" value="1"/>
</dbReference>
<accession>A0ABU8XFW8</accession>
<dbReference type="PANTHER" id="PTHR30136:SF35">
    <property type="entry name" value="HTH-TYPE TRANSCRIPTIONAL REGULATOR RV1719"/>
    <property type="match status" value="1"/>
</dbReference>
<dbReference type="InterPro" id="IPR036390">
    <property type="entry name" value="WH_DNA-bd_sf"/>
</dbReference>
<evidence type="ECO:0000256" key="2">
    <source>
        <dbReference type="ARBA" id="ARBA00023125"/>
    </source>
</evidence>
<dbReference type="RefSeq" id="WP_340338830.1">
    <property type="nucleotide sequence ID" value="NZ_JBBKZS010000020.1"/>
</dbReference>
<dbReference type="PROSITE" id="PS51077">
    <property type="entry name" value="HTH_ICLR"/>
    <property type="match status" value="1"/>
</dbReference>
<evidence type="ECO:0000256" key="3">
    <source>
        <dbReference type="ARBA" id="ARBA00023163"/>
    </source>
</evidence>
<dbReference type="Proteomes" id="UP001367030">
    <property type="component" value="Unassembled WGS sequence"/>
</dbReference>
<dbReference type="EMBL" id="JBBKZS010000020">
    <property type="protein sequence ID" value="MEJ8858776.1"/>
    <property type="molecule type" value="Genomic_DNA"/>
</dbReference>
<dbReference type="Pfam" id="PF01614">
    <property type="entry name" value="IclR_C"/>
    <property type="match status" value="1"/>
</dbReference>
<feature type="domain" description="IclR-ED" evidence="5">
    <location>
        <begin position="68"/>
        <end position="249"/>
    </location>
</feature>
<keyword evidence="3" id="KW-0804">Transcription</keyword>
<dbReference type="Pfam" id="PF09339">
    <property type="entry name" value="HTH_IclR"/>
    <property type="match status" value="1"/>
</dbReference>
<evidence type="ECO:0000259" key="4">
    <source>
        <dbReference type="PROSITE" id="PS51077"/>
    </source>
</evidence>
<dbReference type="InterPro" id="IPR005471">
    <property type="entry name" value="Tscrpt_reg_IclR_N"/>
</dbReference>
<dbReference type="InterPro" id="IPR014757">
    <property type="entry name" value="Tscrpt_reg_IclR_C"/>
</dbReference>
<sequence>MPSIIPAVGRTMAAFEAFAREKRDLSNKDMARLLDLPDSSCLDLLHTLHSLGYLLRTPKSLRYYPTGRWYEMARQVNENDPMRRMAQEAVDVLAEKANETSFFGLLDQSGAKVVATQSTRLPLRLIVEIGERASLHGTALGKALLGALPQDQLEEWMQRIDLEPLASRTITSKRKFQKDVEAARERGWYETVDEGAEHVSALAVSGWIAGQPAAITLAGPTERIAKNHKSILRSLLEVREALLSNDDSA</sequence>
<dbReference type="Gene3D" id="3.30.450.40">
    <property type="match status" value="1"/>
</dbReference>
<evidence type="ECO:0000256" key="1">
    <source>
        <dbReference type="ARBA" id="ARBA00023015"/>
    </source>
</evidence>
<dbReference type="SUPFAM" id="SSF46785">
    <property type="entry name" value="Winged helix' DNA-binding domain"/>
    <property type="match status" value="1"/>
</dbReference>
<dbReference type="InterPro" id="IPR050707">
    <property type="entry name" value="HTH_MetabolicPath_Reg"/>
</dbReference>
<keyword evidence="2" id="KW-0238">DNA-binding</keyword>
<name>A0ABU8XFW8_9BURK</name>
<keyword evidence="1" id="KW-0805">Transcription regulation</keyword>
<dbReference type="SUPFAM" id="SSF55781">
    <property type="entry name" value="GAF domain-like"/>
    <property type="match status" value="1"/>
</dbReference>
<proteinExistence type="predicted"/>
<comment type="caution">
    <text evidence="6">The sequence shown here is derived from an EMBL/GenBank/DDBJ whole genome shotgun (WGS) entry which is preliminary data.</text>
</comment>